<organism evidence="2 3">
    <name type="scientific">Nitrospira japonica</name>
    <dbReference type="NCBI Taxonomy" id="1325564"/>
    <lineage>
        <taxon>Bacteria</taxon>
        <taxon>Pseudomonadati</taxon>
        <taxon>Nitrospirota</taxon>
        <taxon>Nitrospiria</taxon>
        <taxon>Nitrospirales</taxon>
        <taxon>Nitrospiraceae</taxon>
        <taxon>Nitrospira</taxon>
    </lineage>
</organism>
<name>A0A1W1I9S9_9BACT</name>
<dbReference type="PROSITE" id="PS51658">
    <property type="entry name" value="BFN"/>
    <property type="match status" value="1"/>
</dbReference>
<dbReference type="RefSeq" id="WP_080887925.1">
    <property type="nucleotide sequence ID" value="NZ_LT828648.1"/>
</dbReference>
<feature type="domain" description="BFN" evidence="1">
    <location>
        <begin position="12"/>
        <end position="144"/>
    </location>
</feature>
<evidence type="ECO:0000259" key="1">
    <source>
        <dbReference type="PROSITE" id="PS51658"/>
    </source>
</evidence>
<dbReference type="EMBL" id="LT828648">
    <property type="protein sequence ID" value="SLM49752.1"/>
    <property type="molecule type" value="Genomic_DNA"/>
</dbReference>
<gene>
    <name evidence="2" type="ORF">NSJP_3585</name>
</gene>
<dbReference type="InterPro" id="IPR003729">
    <property type="entry name" value="Bi_nuclease_dom"/>
</dbReference>
<accession>A0A1W1I9S9</accession>
<dbReference type="InterPro" id="IPR036104">
    <property type="entry name" value="BFN_sf"/>
</dbReference>
<dbReference type="Pfam" id="PF02577">
    <property type="entry name" value="BFN_dom"/>
    <property type="match status" value="1"/>
</dbReference>
<evidence type="ECO:0000313" key="2">
    <source>
        <dbReference type="EMBL" id="SLM49752.1"/>
    </source>
</evidence>
<dbReference type="Gene3D" id="3.10.690.10">
    <property type="entry name" value="Bifunctional nuclease domain"/>
    <property type="match status" value="1"/>
</dbReference>
<keyword evidence="3" id="KW-1185">Reference proteome</keyword>
<dbReference type="GO" id="GO:0004518">
    <property type="term" value="F:nuclease activity"/>
    <property type="evidence" value="ECO:0007669"/>
    <property type="project" value="InterPro"/>
</dbReference>
<dbReference type="STRING" id="1325564.NSJP_3585"/>
<proteinExistence type="predicted"/>
<dbReference type="SUPFAM" id="SSF103256">
    <property type="entry name" value="Hypothetical protein TM0160"/>
    <property type="match status" value="1"/>
</dbReference>
<dbReference type="AlphaFoldDB" id="A0A1W1I9S9"/>
<sequence length="166" mass="18306">MSQSDVPQNQPLVEYQIDRVVDETSTETRIVVLSRKDGDPDAFPIWIGAAEGHAIKLALDATVTPRPMSHDLIKSFAGHLGVTVHRVVISDVRNSTYYASVHLGNNGVERTLDARPSDALALAVRVQCPIYIAQDVLSRRNTANLDAWLVKLESKRIGAQPEVREI</sequence>
<reference evidence="2 3" key="1">
    <citation type="submission" date="2017-03" db="EMBL/GenBank/DDBJ databases">
        <authorList>
            <person name="Afonso C.L."/>
            <person name="Miller P.J."/>
            <person name="Scott M.A."/>
            <person name="Spackman E."/>
            <person name="Goraichik I."/>
            <person name="Dimitrov K.M."/>
            <person name="Suarez D.L."/>
            <person name="Swayne D.E."/>
        </authorList>
    </citation>
    <scope>NUCLEOTIDE SEQUENCE [LARGE SCALE GENOMIC DNA]</scope>
    <source>
        <strain evidence="2">Genome sequencing of Nitrospira japonica strain NJ11</strain>
    </source>
</reference>
<dbReference type="KEGG" id="nja:NSJP_3585"/>
<dbReference type="PANTHER" id="PTHR15160:SF1">
    <property type="entry name" value="VON HIPPEL-LINDAU DISEASE TUMOR SUPPRESSOR"/>
    <property type="match status" value="1"/>
</dbReference>
<dbReference type="OrthoDB" id="9791172at2"/>
<evidence type="ECO:0000313" key="3">
    <source>
        <dbReference type="Proteomes" id="UP000192042"/>
    </source>
</evidence>
<dbReference type="Proteomes" id="UP000192042">
    <property type="component" value="Chromosome I"/>
</dbReference>
<dbReference type="PANTHER" id="PTHR15160">
    <property type="entry name" value="VON HIPPEL-LINDAU PROTEIN"/>
    <property type="match status" value="1"/>
</dbReference>
<protein>
    <recommendedName>
        <fullName evidence="1">BFN domain-containing protein</fullName>
    </recommendedName>
</protein>